<dbReference type="SUPFAM" id="SSF56112">
    <property type="entry name" value="Protein kinase-like (PK-like)"/>
    <property type="match status" value="1"/>
</dbReference>
<dbReference type="EMBL" id="SLWM01000025">
    <property type="protein sequence ID" value="TCO12671.1"/>
    <property type="molecule type" value="Genomic_DNA"/>
</dbReference>
<dbReference type="InterPro" id="IPR000719">
    <property type="entry name" value="Prot_kinase_dom"/>
</dbReference>
<sequence length="300" mass="32649">MDAAIEYFEQYADGPVQLIGQGMEGAVYDLGDDLVGKVWFDRRPADVLPLQAFLNELNHQDLPFRTPDVSHVDTVDGRAVSIEAKLLGTPLSESLATGAITRQQGLDLFAEVVEALGRTTAGPASKALPLIGESTESWRGSWGETLAAVVDRRAAASGQHLQKDVDGFDQLLASVQAKLEAIKPDELQILHGDICPPNLLVDEDGRMALLDWGFLTTAGDNTFDASTAAGFFDMYGPDARVIDDLLLDRFEAAGHSRERMYLYRAAYSITTATIYSADASDGHYLWCVNNLNRADLRDAV</sequence>
<dbReference type="Pfam" id="PF01636">
    <property type="entry name" value="APH"/>
    <property type="match status" value="1"/>
</dbReference>
<protein>
    <submittedName>
        <fullName evidence="2">Phosphotransferase family enzyme</fullName>
    </submittedName>
</protein>
<name>A0ABY2B9T6_9ACTN</name>
<gene>
    <name evidence="2" type="ORF">EV644_12583</name>
</gene>
<keyword evidence="3" id="KW-1185">Reference proteome</keyword>
<comment type="caution">
    <text evidence="2">The sequence shown here is derived from an EMBL/GenBank/DDBJ whole genome shotgun (WGS) entry which is preliminary data.</text>
</comment>
<accession>A0ABY2B9T6</accession>
<dbReference type="InterPro" id="IPR002575">
    <property type="entry name" value="Aminoglycoside_PTrfase"/>
</dbReference>
<dbReference type="InterPro" id="IPR011009">
    <property type="entry name" value="Kinase-like_dom_sf"/>
</dbReference>
<dbReference type="Proteomes" id="UP000295818">
    <property type="component" value="Unassembled WGS sequence"/>
</dbReference>
<feature type="domain" description="Protein kinase" evidence="1">
    <location>
        <begin position="13"/>
        <end position="300"/>
    </location>
</feature>
<evidence type="ECO:0000313" key="2">
    <source>
        <dbReference type="EMBL" id="TCO12671.1"/>
    </source>
</evidence>
<dbReference type="Gene3D" id="3.90.1200.10">
    <property type="match status" value="1"/>
</dbReference>
<reference evidence="2 3" key="1">
    <citation type="journal article" date="2015" name="Stand. Genomic Sci.">
        <title>Genomic Encyclopedia of Bacterial and Archaeal Type Strains, Phase III: the genomes of soil and plant-associated and newly described type strains.</title>
        <authorList>
            <person name="Whitman W.B."/>
            <person name="Woyke T."/>
            <person name="Klenk H.P."/>
            <person name="Zhou Y."/>
            <person name="Lilburn T.G."/>
            <person name="Beck B.J."/>
            <person name="De Vos P."/>
            <person name="Vandamme P."/>
            <person name="Eisen J.A."/>
            <person name="Garrity G."/>
            <person name="Hugenholtz P."/>
            <person name="Kyrpides N.C."/>
        </authorList>
    </citation>
    <scope>NUCLEOTIDE SEQUENCE [LARGE SCALE GENOMIC DNA]</scope>
    <source>
        <strain evidence="2 3">VKM Ac-2538</strain>
    </source>
</reference>
<dbReference type="RefSeq" id="WP_132195239.1">
    <property type="nucleotide sequence ID" value="NZ_SLWM01000025.1"/>
</dbReference>
<dbReference type="PROSITE" id="PS50011">
    <property type="entry name" value="PROTEIN_KINASE_DOM"/>
    <property type="match status" value="1"/>
</dbReference>
<organism evidence="2 3">
    <name type="scientific">Kribbella orskensis</name>
    <dbReference type="NCBI Taxonomy" id="2512216"/>
    <lineage>
        <taxon>Bacteria</taxon>
        <taxon>Bacillati</taxon>
        <taxon>Actinomycetota</taxon>
        <taxon>Actinomycetes</taxon>
        <taxon>Propionibacteriales</taxon>
        <taxon>Kribbellaceae</taxon>
        <taxon>Kribbella</taxon>
    </lineage>
</organism>
<evidence type="ECO:0000313" key="3">
    <source>
        <dbReference type="Proteomes" id="UP000295818"/>
    </source>
</evidence>
<evidence type="ECO:0000259" key="1">
    <source>
        <dbReference type="PROSITE" id="PS50011"/>
    </source>
</evidence>
<proteinExistence type="predicted"/>